<dbReference type="Pfam" id="PF23343">
    <property type="entry name" value="REP_ORF2-G2P"/>
    <property type="match status" value="1"/>
</dbReference>
<accession>A0A9D1HRE8</accession>
<reference evidence="2" key="1">
    <citation type="submission" date="2020-10" db="EMBL/GenBank/DDBJ databases">
        <authorList>
            <person name="Gilroy R."/>
        </authorList>
    </citation>
    <scope>NUCLEOTIDE SEQUENCE</scope>
    <source>
        <strain evidence="2">1063</strain>
    </source>
</reference>
<organism evidence="2 3">
    <name type="scientific">Candidatus Limadaptatus stercorigallinarum</name>
    <dbReference type="NCBI Taxonomy" id="2840845"/>
    <lineage>
        <taxon>Bacteria</taxon>
        <taxon>Bacillati</taxon>
        <taxon>Bacillota</taxon>
        <taxon>Clostridia</taxon>
        <taxon>Eubacteriales</taxon>
        <taxon>Candidatus Limadaptatus</taxon>
    </lineage>
</organism>
<dbReference type="Proteomes" id="UP000824088">
    <property type="component" value="Unassembled WGS sequence"/>
</dbReference>
<dbReference type="AlphaFoldDB" id="A0A9D1HRE8"/>
<evidence type="ECO:0000313" key="3">
    <source>
        <dbReference type="Proteomes" id="UP000824088"/>
    </source>
</evidence>
<proteinExistence type="predicted"/>
<feature type="domain" description="Replication-associated protein ORF2/G2P" evidence="1">
    <location>
        <begin position="112"/>
        <end position="230"/>
    </location>
</feature>
<sequence>MPYKASKIYYDGSHYIAVPKENFPSRKGKKAVRKSNTQTDSVKTKFEAAYAESQALPKRERKQYIAEKLQEDFTTAEEAKEYTRRQTERKRNNACKRYTRLWRKVYLQGKWDYFVTFTYDNDKHTEESFRQSLRNTLKHLVNRKGWKYIGVWERSASKRLHFHGIFYIPENAMVGELKQVSDYSTKQHRMQTTYQNTHFSRRFGRNDFKAIGKNEVIESVRYLLKYIEKSGERLVYGGDLPTYFKSDITDEDIVCPMGVDGKKMLLYDDFNCWEDGCLVGKVCAETISRLPKCN</sequence>
<dbReference type="InterPro" id="IPR056906">
    <property type="entry name" value="ORF2/G2P_dom"/>
</dbReference>
<dbReference type="EMBL" id="DVMN01000049">
    <property type="protein sequence ID" value="HIU21139.1"/>
    <property type="molecule type" value="Genomic_DNA"/>
</dbReference>
<reference evidence="2" key="2">
    <citation type="journal article" date="2021" name="PeerJ">
        <title>Extensive microbial diversity within the chicken gut microbiome revealed by metagenomics and culture.</title>
        <authorList>
            <person name="Gilroy R."/>
            <person name="Ravi A."/>
            <person name="Getino M."/>
            <person name="Pursley I."/>
            <person name="Horton D.L."/>
            <person name="Alikhan N.F."/>
            <person name="Baker D."/>
            <person name="Gharbi K."/>
            <person name="Hall N."/>
            <person name="Watson M."/>
            <person name="Adriaenssens E.M."/>
            <person name="Foster-Nyarko E."/>
            <person name="Jarju S."/>
            <person name="Secka A."/>
            <person name="Antonio M."/>
            <person name="Oren A."/>
            <person name="Chaudhuri R.R."/>
            <person name="La Ragione R."/>
            <person name="Hildebrand F."/>
            <person name="Pallen M.J."/>
        </authorList>
    </citation>
    <scope>NUCLEOTIDE SEQUENCE</scope>
    <source>
        <strain evidence="2">1063</strain>
    </source>
</reference>
<evidence type="ECO:0000313" key="2">
    <source>
        <dbReference type="EMBL" id="HIU21139.1"/>
    </source>
</evidence>
<name>A0A9D1HRE8_9FIRM</name>
<protein>
    <recommendedName>
        <fullName evidence="1">Replication-associated protein ORF2/G2P domain-containing protein</fullName>
    </recommendedName>
</protein>
<comment type="caution">
    <text evidence="2">The sequence shown here is derived from an EMBL/GenBank/DDBJ whole genome shotgun (WGS) entry which is preliminary data.</text>
</comment>
<gene>
    <name evidence="2" type="ORF">IAD51_02715</name>
</gene>
<evidence type="ECO:0000259" key="1">
    <source>
        <dbReference type="Pfam" id="PF23343"/>
    </source>
</evidence>